<organism evidence="2 3">
    <name type="scientific">Blastopirellula retiformator</name>
    <dbReference type="NCBI Taxonomy" id="2527970"/>
    <lineage>
        <taxon>Bacteria</taxon>
        <taxon>Pseudomonadati</taxon>
        <taxon>Planctomycetota</taxon>
        <taxon>Planctomycetia</taxon>
        <taxon>Pirellulales</taxon>
        <taxon>Pirellulaceae</taxon>
        <taxon>Blastopirellula</taxon>
    </lineage>
</organism>
<dbReference type="Proteomes" id="UP000318878">
    <property type="component" value="Unassembled WGS sequence"/>
</dbReference>
<feature type="compositionally biased region" description="Basic and acidic residues" evidence="1">
    <location>
        <begin position="61"/>
        <end position="70"/>
    </location>
</feature>
<evidence type="ECO:0000256" key="1">
    <source>
        <dbReference type="SAM" id="MobiDB-lite"/>
    </source>
</evidence>
<name>A0A5C5V0G4_9BACT</name>
<proteinExistence type="predicted"/>
<evidence type="ECO:0000313" key="2">
    <source>
        <dbReference type="EMBL" id="TWT31549.1"/>
    </source>
</evidence>
<feature type="region of interest" description="Disordered" evidence="1">
    <location>
        <begin position="58"/>
        <end position="100"/>
    </location>
</feature>
<evidence type="ECO:0000313" key="3">
    <source>
        <dbReference type="Proteomes" id="UP000318878"/>
    </source>
</evidence>
<dbReference type="RefSeq" id="WP_146433747.1">
    <property type="nucleotide sequence ID" value="NZ_SJPF01000004.1"/>
</dbReference>
<reference evidence="2 3" key="1">
    <citation type="submission" date="2019-02" db="EMBL/GenBank/DDBJ databases">
        <title>Deep-cultivation of Planctomycetes and their phenomic and genomic characterization uncovers novel biology.</title>
        <authorList>
            <person name="Wiegand S."/>
            <person name="Jogler M."/>
            <person name="Boedeker C."/>
            <person name="Pinto D."/>
            <person name="Vollmers J."/>
            <person name="Rivas-Marin E."/>
            <person name="Kohn T."/>
            <person name="Peeters S.H."/>
            <person name="Heuer A."/>
            <person name="Rast P."/>
            <person name="Oberbeckmann S."/>
            <person name="Bunk B."/>
            <person name="Jeske O."/>
            <person name="Meyerdierks A."/>
            <person name="Storesund J.E."/>
            <person name="Kallscheuer N."/>
            <person name="Luecker S."/>
            <person name="Lage O.M."/>
            <person name="Pohl T."/>
            <person name="Merkel B.J."/>
            <person name="Hornburger P."/>
            <person name="Mueller R.-W."/>
            <person name="Bruemmer F."/>
            <person name="Labrenz M."/>
            <person name="Spormann A.M."/>
            <person name="Op Den Camp H."/>
            <person name="Overmann J."/>
            <person name="Amann R."/>
            <person name="Jetten M.S.M."/>
            <person name="Mascher T."/>
            <person name="Medema M.H."/>
            <person name="Devos D.P."/>
            <person name="Kaster A.-K."/>
            <person name="Ovreas L."/>
            <person name="Rohde M."/>
            <person name="Galperin M.Y."/>
            <person name="Jogler C."/>
        </authorList>
    </citation>
    <scope>NUCLEOTIDE SEQUENCE [LARGE SCALE GENOMIC DNA]</scope>
    <source>
        <strain evidence="2 3">Enr8</strain>
    </source>
</reference>
<keyword evidence="3" id="KW-1185">Reference proteome</keyword>
<comment type="caution">
    <text evidence="2">The sequence shown here is derived from an EMBL/GenBank/DDBJ whole genome shotgun (WGS) entry which is preliminary data.</text>
</comment>
<dbReference type="OrthoDB" id="279776at2"/>
<dbReference type="EMBL" id="SJPF01000004">
    <property type="protein sequence ID" value="TWT31549.1"/>
    <property type="molecule type" value="Genomic_DNA"/>
</dbReference>
<protein>
    <submittedName>
        <fullName evidence="2">Uncharacterized protein</fullName>
    </submittedName>
</protein>
<gene>
    <name evidence="2" type="ORF">Enr8_34710</name>
</gene>
<dbReference type="AlphaFoldDB" id="A0A5C5V0G4"/>
<accession>A0A5C5V0G4</accession>
<sequence length="100" mass="11088">MPRKWASRVVWGLLLLVATGGSVQAEWSFYNPFASQPAKKKPSQPSFFSKTADFLNPFNDADDKPKKKESGSFWGSWFGPSEPEPLPPATVGEFMGLPRP</sequence>